<proteinExistence type="predicted"/>
<evidence type="ECO:0000313" key="3">
    <source>
        <dbReference type="Proteomes" id="UP000239532"/>
    </source>
</evidence>
<dbReference type="AlphaFoldDB" id="A0A2S9WQX1"/>
<sequence>MKGAGIAGIAIGTLLVAPMVQKMKAKKLAEKNKKTAAVPTKKAKHLEMRQPIRNNIFLR</sequence>
<organism evidence="2 3">
    <name type="scientific">Nonlabens agnitus</name>
    <dbReference type="NCBI Taxonomy" id="870484"/>
    <lineage>
        <taxon>Bacteria</taxon>
        <taxon>Pseudomonadati</taxon>
        <taxon>Bacteroidota</taxon>
        <taxon>Flavobacteriia</taxon>
        <taxon>Flavobacteriales</taxon>
        <taxon>Flavobacteriaceae</taxon>
        <taxon>Nonlabens</taxon>
    </lineage>
</organism>
<reference evidence="2 3" key="1">
    <citation type="submission" date="2016-11" db="EMBL/GenBank/DDBJ databases">
        <title>Trade-off between light-utilization and light-protection in marine flavobacteria.</title>
        <authorList>
            <person name="Kumagai Y."/>
        </authorList>
    </citation>
    <scope>NUCLEOTIDE SEQUENCE [LARGE SCALE GENOMIC DNA]</scope>
    <source>
        <strain evidence="2 3">JCM 17109</strain>
    </source>
</reference>
<accession>A0A2S9WQX1</accession>
<dbReference type="Proteomes" id="UP000239532">
    <property type="component" value="Unassembled WGS sequence"/>
</dbReference>
<comment type="caution">
    <text evidence="2">The sequence shown here is derived from an EMBL/GenBank/DDBJ whole genome shotgun (WGS) entry which is preliminary data.</text>
</comment>
<protein>
    <submittedName>
        <fullName evidence="2">Uncharacterized protein</fullName>
    </submittedName>
</protein>
<keyword evidence="3" id="KW-1185">Reference proteome</keyword>
<dbReference type="EMBL" id="MQUC01000003">
    <property type="protein sequence ID" value="PRP65859.1"/>
    <property type="molecule type" value="Genomic_DNA"/>
</dbReference>
<feature type="region of interest" description="Disordered" evidence="1">
    <location>
        <begin position="31"/>
        <end position="59"/>
    </location>
</feature>
<evidence type="ECO:0000256" key="1">
    <source>
        <dbReference type="SAM" id="MobiDB-lite"/>
    </source>
</evidence>
<evidence type="ECO:0000313" key="2">
    <source>
        <dbReference type="EMBL" id="PRP65859.1"/>
    </source>
</evidence>
<gene>
    <name evidence="2" type="ORF">BST86_01515</name>
</gene>
<name>A0A2S9WQX1_9FLAO</name>